<protein>
    <submittedName>
        <fullName evidence="2">Uncharacterized protein</fullName>
    </submittedName>
</protein>
<gene>
    <name evidence="2" type="ORF">B296_00006708</name>
</gene>
<name>A0A427B698_ENSVE</name>
<comment type="caution">
    <text evidence="2">The sequence shown here is derived from an EMBL/GenBank/DDBJ whole genome shotgun (WGS) entry which is preliminary data.</text>
</comment>
<evidence type="ECO:0000313" key="3">
    <source>
        <dbReference type="Proteomes" id="UP000287651"/>
    </source>
</evidence>
<evidence type="ECO:0000313" key="2">
    <source>
        <dbReference type="EMBL" id="RRT84019.1"/>
    </source>
</evidence>
<organism evidence="2 3">
    <name type="scientific">Ensete ventricosum</name>
    <name type="common">Abyssinian banana</name>
    <name type="synonym">Musa ensete</name>
    <dbReference type="NCBI Taxonomy" id="4639"/>
    <lineage>
        <taxon>Eukaryota</taxon>
        <taxon>Viridiplantae</taxon>
        <taxon>Streptophyta</taxon>
        <taxon>Embryophyta</taxon>
        <taxon>Tracheophyta</taxon>
        <taxon>Spermatophyta</taxon>
        <taxon>Magnoliopsida</taxon>
        <taxon>Liliopsida</taxon>
        <taxon>Zingiberales</taxon>
        <taxon>Musaceae</taxon>
        <taxon>Ensete</taxon>
    </lineage>
</organism>
<evidence type="ECO:0000256" key="1">
    <source>
        <dbReference type="SAM" id="MobiDB-lite"/>
    </source>
</evidence>
<dbReference type="EMBL" id="AMZH03000391">
    <property type="protein sequence ID" value="RRT84019.1"/>
    <property type="molecule type" value="Genomic_DNA"/>
</dbReference>
<accession>A0A427B698</accession>
<sequence>MVIVLNWRGYRRISRITLRAPQHLAPVPPMAWVEFVFPSFAHTSYTDESIPKFAVGFRSSTRAWIVSGHSAVAEVFVFLEASHSVFLFPTTKPPSAPHSSPIGTTKSTEPEQK</sequence>
<feature type="compositionally biased region" description="Polar residues" evidence="1">
    <location>
        <begin position="97"/>
        <end position="107"/>
    </location>
</feature>
<dbReference type="Proteomes" id="UP000287651">
    <property type="component" value="Unassembled WGS sequence"/>
</dbReference>
<dbReference type="AlphaFoldDB" id="A0A427B698"/>
<reference evidence="2 3" key="1">
    <citation type="journal article" date="2014" name="Agronomy (Basel)">
        <title>A Draft Genome Sequence for Ensete ventricosum, the Drought-Tolerant Tree Against Hunger.</title>
        <authorList>
            <person name="Harrison J."/>
            <person name="Moore K.A."/>
            <person name="Paszkiewicz K."/>
            <person name="Jones T."/>
            <person name="Grant M."/>
            <person name="Ambacheew D."/>
            <person name="Muzemil S."/>
            <person name="Studholme D.J."/>
        </authorList>
    </citation>
    <scope>NUCLEOTIDE SEQUENCE [LARGE SCALE GENOMIC DNA]</scope>
</reference>
<feature type="region of interest" description="Disordered" evidence="1">
    <location>
        <begin position="89"/>
        <end position="113"/>
    </location>
</feature>
<proteinExistence type="predicted"/>